<name>A0A1P8JWA1_9BURK</name>
<evidence type="ECO:0000259" key="3">
    <source>
        <dbReference type="PROSITE" id="PS50104"/>
    </source>
</evidence>
<dbReference type="Pfam" id="PF13676">
    <property type="entry name" value="TIR_2"/>
    <property type="match status" value="1"/>
</dbReference>
<reference evidence="4 5" key="1">
    <citation type="submission" date="2017-01" db="EMBL/GenBank/DDBJ databases">
        <authorList>
            <person name="Mah S.A."/>
            <person name="Swanson W.J."/>
            <person name="Moy G.W."/>
            <person name="Vacquier V.D."/>
        </authorList>
    </citation>
    <scope>NUCLEOTIDE SEQUENCE [LARGE SCALE GENOMIC DNA]</scope>
    <source>
        <strain evidence="4 5">DCY110</strain>
    </source>
</reference>
<dbReference type="STRING" id="1842727.RD110_13160"/>
<dbReference type="AlphaFoldDB" id="A0A1P8JWA1"/>
<dbReference type="SUPFAM" id="SSF48452">
    <property type="entry name" value="TPR-like"/>
    <property type="match status" value="1"/>
</dbReference>
<dbReference type="KEGG" id="rhy:RD110_13160"/>
<evidence type="ECO:0000256" key="1">
    <source>
        <dbReference type="PROSITE-ProRule" id="PRU00339"/>
    </source>
</evidence>
<dbReference type="RefSeq" id="WP_076199904.1">
    <property type="nucleotide sequence ID" value="NZ_CP019236.1"/>
</dbReference>
<sequence length="543" mass="58568">MSDIADVFLSYAHDDRPTARRLAEALQAQGVKVWWDRHLAAGSEFAQEIESRLQTARVVIGLWSAESVRSAFVRDECGRALRAGKLLPLRIAAVDLPLGFGQSHTLDLIDWDGDLDDEAFRQLLDEIRRHLGQAQASRTFAPQTRAWTRRRWSRGAIALAVALLTAGGWWSWQQRQSELQRIEADRHFRAGLAHQFAKEPALVGALNEYLSTLELQPGHARAQYYLAHVYVQNGRPDDALAAFKRALLLKQAPLDASLRADAEKQIKALAPDPAESQAVARRPAAAPSAIDRVPKTAATKPLTVAAPPHPAPEPARLAALADRVDAIFGRDRDQRVSATTGLIVDAPALSDAVPLALDKALGLLQAGTPLDNAASSGIVNTLVLLQSASPGTLTVERAGVEALLAATRPLGETTRAQAARVQLLLNQAADRQPVAYLQIADEVQRPLAEALAARLRKFGYQVPGIEMVGERAPAATEVRAQGKSDQGFARWISRAVGELGGQPARLSTLRNARPTTDTYEVWLGRGLCAPGTPAAPGCKGTVQ</sequence>
<evidence type="ECO:0000256" key="2">
    <source>
        <dbReference type="SAM" id="MobiDB-lite"/>
    </source>
</evidence>
<dbReference type="OrthoDB" id="8901866at2"/>
<organism evidence="4 5">
    <name type="scientific">Rhodoferax koreensis</name>
    <dbReference type="NCBI Taxonomy" id="1842727"/>
    <lineage>
        <taxon>Bacteria</taxon>
        <taxon>Pseudomonadati</taxon>
        <taxon>Pseudomonadota</taxon>
        <taxon>Betaproteobacteria</taxon>
        <taxon>Burkholderiales</taxon>
        <taxon>Comamonadaceae</taxon>
        <taxon>Rhodoferax</taxon>
    </lineage>
</organism>
<dbReference type="SUPFAM" id="SSF52200">
    <property type="entry name" value="Toll/Interleukin receptor TIR domain"/>
    <property type="match status" value="1"/>
</dbReference>
<feature type="compositionally biased region" description="Low complexity" evidence="2">
    <location>
        <begin position="274"/>
        <end position="289"/>
    </location>
</feature>
<protein>
    <recommendedName>
        <fullName evidence="3">TIR domain-containing protein</fullName>
    </recommendedName>
</protein>
<proteinExistence type="predicted"/>
<dbReference type="InterPro" id="IPR000157">
    <property type="entry name" value="TIR_dom"/>
</dbReference>
<keyword evidence="1" id="KW-0802">TPR repeat</keyword>
<dbReference type="GO" id="GO:0007165">
    <property type="term" value="P:signal transduction"/>
    <property type="evidence" value="ECO:0007669"/>
    <property type="project" value="InterPro"/>
</dbReference>
<dbReference type="Gene3D" id="1.25.40.10">
    <property type="entry name" value="Tetratricopeptide repeat domain"/>
    <property type="match status" value="1"/>
</dbReference>
<dbReference type="InterPro" id="IPR035897">
    <property type="entry name" value="Toll_tir_struct_dom_sf"/>
</dbReference>
<dbReference type="PROSITE" id="PS50104">
    <property type="entry name" value="TIR"/>
    <property type="match status" value="1"/>
</dbReference>
<dbReference type="Gene3D" id="3.40.50.10140">
    <property type="entry name" value="Toll/interleukin-1 receptor homology (TIR) domain"/>
    <property type="match status" value="1"/>
</dbReference>
<gene>
    <name evidence="4" type="ORF">RD110_13160</name>
</gene>
<dbReference type="EMBL" id="CP019236">
    <property type="protein sequence ID" value="APW38025.1"/>
    <property type="molecule type" value="Genomic_DNA"/>
</dbReference>
<accession>A0A1P8JWA1</accession>
<feature type="region of interest" description="Disordered" evidence="2">
    <location>
        <begin position="273"/>
        <end position="293"/>
    </location>
</feature>
<dbReference type="SMART" id="SM00028">
    <property type="entry name" value="TPR"/>
    <property type="match status" value="1"/>
</dbReference>
<dbReference type="PROSITE" id="PS50005">
    <property type="entry name" value="TPR"/>
    <property type="match status" value="1"/>
</dbReference>
<dbReference type="InterPro" id="IPR011990">
    <property type="entry name" value="TPR-like_helical_dom_sf"/>
</dbReference>
<feature type="domain" description="TIR" evidence="3">
    <location>
        <begin position="3"/>
        <end position="131"/>
    </location>
</feature>
<evidence type="ECO:0000313" key="5">
    <source>
        <dbReference type="Proteomes" id="UP000186609"/>
    </source>
</evidence>
<keyword evidence="5" id="KW-1185">Reference proteome</keyword>
<evidence type="ECO:0000313" key="4">
    <source>
        <dbReference type="EMBL" id="APW38025.1"/>
    </source>
</evidence>
<dbReference type="Pfam" id="PF14559">
    <property type="entry name" value="TPR_19"/>
    <property type="match status" value="1"/>
</dbReference>
<dbReference type="InterPro" id="IPR019734">
    <property type="entry name" value="TPR_rpt"/>
</dbReference>
<dbReference type="Proteomes" id="UP000186609">
    <property type="component" value="Chromosome"/>
</dbReference>
<feature type="repeat" description="TPR" evidence="1">
    <location>
        <begin position="220"/>
        <end position="253"/>
    </location>
</feature>